<name>A0ABR4NE40_9FUNG</name>
<comment type="catalytic activity">
    <reaction evidence="8">
        <text>2,5-diamino-6-(1-D-ribitylamino)pyrimidin-4(3H)-one 5'-phosphate + NADP(+) = 2,5-diamino-6-(1-D-ribosylamino)pyrimidin-4(3H)-one 5'-phosphate + NADPH + H(+)</text>
        <dbReference type="Rhea" id="RHEA:27278"/>
        <dbReference type="ChEBI" id="CHEBI:15378"/>
        <dbReference type="ChEBI" id="CHEBI:57783"/>
        <dbReference type="ChEBI" id="CHEBI:58349"/>
        <dbReference type="ChEBI" id="CHEBI:58890"/>
        <dbReference type="ChEBI" id="CHEBI:59545"/>
        <dbReference type="EC" id="1.1.1.302"/>
    </reaction>
</comment>
<evidence type="ECO:0000256" key="3">
    <source>
        <dbReference type="ARBA" id="ARBA00012851"/>
    </source>
</evidence>
<dbReference type="Pfam" id="PF01872">
    <property type="entry name" value="RibD_C"/>
    <property type="match status" value="1"/>
</dbReference>
<sequence>MLEPGAARDEDPPRRRGLVVRPRLGEFSEPHVPLDEAAAFYSLAGVQPPDDRPYAWSNSVCTVDGVLHFGDGHHVSDVALRSVPHASRWSAADWRMLNTGWAHADAVLVTGEILRKEPDAGCIVRFDDLVALRTSLLGRAAPQPVQVVVSASGDFPLSAPLFTDPAVSEVWIATTPDAVPALAARLAAAKDAIHASVTLVVDPDPDPRSGRPARVDLRALFARLRKAGIAFLDVSAGGSLIRHCIDCGLLDEMRWTMAGQLAGPLDQSGVPRPAMFPTSGTFAKYESYTPHETPLLAIRGVRAAGDHLIMFRGEWEHRRPRGPTAA</sequence>
<dbReference type="EC" id="1.1.1.302" evidence="3"/>
<evidence type="ECO:0000256" key="6">
    <source>
        <dbReference type="ARBA" id="ARBA00031630"/>
    </source>
</evidence>
<accession>A0ABR4NE40</accession>
<evidence type="ECO:0000313" key="10">
    <source>
        <dbReference type="EMBL" id="KAL2917810.1"/>
    </source>
</evidence>
<dbReference type="EMBL" id="JADGIZ020000009">
    <property type="protein sequence ID" value="KAL2917810.1"/>
    <property type="molecule type" value="Genomic_DNA"/>
</dbReference>
<comment type="similarity">
    <text evidence="2">Belongs to the HTP reductase family.</text>
</comment>
<keyword evidence="11" id="KW-1185">Reference proteome</keyword>
<reference evidence="10 11" key="1">
    <citation type="submission" date="2023-09" db="EMBL/GenBank/DDBJ databases">
        <title>Pangenome analysis of Batrachochytrium dendrobatidis and related Chytrids.</title>
        <authorList>
            <person name="Yacoub M.N."/>
            <person name="Stajich J.E."/>
            <person name="James T.Y."/>
        </authorList>
    </citation>
    <scope>NUCLEOTIDE SEQUENCE [LARGE SCALE GENOMIC DNA]</scope>
    <source>
        <strain evidence="10 11">JEL0888</strain>
    </source>
</reference>
<comment type="function">
    <text evidence="1">Catalyzes an early step in riboflavin biosynthesis, the NADPH-dependent reduction of the ribose side chain of 2,5-diamino-6-ribosylamino-4(3H)-pyrimidinone 5'-phosphate, yielding 2,5-diamino-6-ribitylamino-4(3H)-pyrimidinone 5'-phosphate.</text>
</comment>
<organism evidence="10 11">
    <name type="scientific">Polyrhizophydium stewartii</name>
    <dbReference type="NCBI Taxonomy" id="2732419"/>
    <lineage>
        <taxon>Eukaryota</taxon>
        <taxon>Fungi</taxon>
        <taxon>Fungi incertae sedis</taxon>
        <taxon>Chytridiomycota</taxon>
        <taxon>Chytridiomycota incertae sedis</taxon>
        <taxon>Chytridiomycetes</taxon>
        <taxon>Rhizophydiales</taxon>
        <taxon>Rhizophydiales incertae sedis</taxon>
        <taxon>Polyrhizophydium</taxon>
    </lineage>
</organism>
<evidence type="ECO:0000256" key="7">
    <source>
        <dbReference type="ARBA" id="ARBA00047550"/>
    </source>
</evidence>
<dbReference type="Proteomes" id="UP001527925">
    <property type="component" value="Unassembled WGS sequence"/>
</dbReference>
<comment type="caution">
    <text evidence="10">The sequence shown here is derived from an EMBL/GenBank/DDBJ whole genome shotgun (WGS) entry which is preliminary data.</text>
</comment>
<evidence type="ECO:0000256" key="1">
    <source>
        <dbReference type="ARBA" id="ARBA00003555"/>
    </source>
</evidence>
<feature type="domain" description="Bacterial bifunctional deaminase-reductase C-terminal" evidence="9">
    <location>
        <begin position="55"/>
        <end position="271"/>
    </location>
</feature>
<dbReference type="Gene3D" id="3.40.430.10">
    <property type="entry name" value="Dihydrofolate Reductase, subunit A"/>
    <property type="match status" value="1"/>
</dbReference>
<dbReference type="InterPro" id="IPR002734">
    <property type="entry name" value="RibDG_C"/>
</dbReference>
<evidence type="ECO:0000256" key="2">
    <source>
        <dbReference type="ARBA" id="ARBA00009723"/>
    </source>
</evidence>
<dbReference type="InterPro" id="IPR024072">
    <property type="entry name" value="DHFR-like_dom_sf"/>
</dbReference>
<evidence type="ECO:0000256" key="5">
    <source>
        <dbReference type="ARBA" id="ARBA00030073"/>
    </source>
</evidence>
<evidence type="ECO:0000313" key="11">
    <source>
        <dbReference type="Proteomes" id="UP001527925"/>
    </source>
</evidence>
<protein>
    <recommendedName>
        <fullName evidence="4">2,5-diamino-6-ribosylamino-4(3H)-pyrimidinone 5'-phosphate reductase</fullName>
        <ecNumber evidence="3">1.1.1.302</ecNumber>
    </recommendedName>
    <alternativeName>
        <fullName evidence="6">2,5-diamino-6-(5-phospho-D-ribosylamino)pyrimidin-4(3H)-one reductase</fullName>
    </alternativeName>
    <alternativeName>
        <fullName evidence="5">2,5-diamino-6-ribitylamino-4(3H)-pyrimidinone 5'-phosphate synthase</fullName>
    </alternativeName>
</protein>
<evidence type="ECO:0000259" key="9">
    <source>
        <dbReference type="Pfam" id="PF01872"/>
    </source>
</evidence>
<comment type="catalytic activity">
    <reaction evidence="7">
        <text>2,5-diamino-6-(1-D-ribitylamino)pyrimidin-4(3H)-one 5'-phosphate + NAD(+) = 2,5-diamino-6-(1-D-ribosylamino)pyrimidin-4(3H)-one 5'-phosphate + NADH + H(+)</text>
        <dbReference type="Rhea" id="RHEA:27274"/>
        <dbReference type="ChEBI" id="CHEBI:15378"/>
        <dbReference type="ChEBI" id="CHEBI:57540"/>
        <dbReference type="ChEBI" id="CHEBI:57945"/>
        <dbReference type="ChEBI" id="CHEBI:58890"/>
        <dbReference type="ChEBI" id="CHEBI:59545"/>
        <dbReference type="EC" id="1.1.1.302"/>
    </reaction>
</comment>
<evidence type="ECO:0000256" key="4">
    <source>
        <dbReference type="ARBA" id="ARBA00015035"/>
    </source>
</evidence>
<gene>
    <name evidence="10" type="ORF">HK105_202683</name>
</gene>
<proteinExistence type="inferred from homology"/>
<dbReference type="SUPFAM" id="SSF53597">
    <property type="entry name" value="Dihydrofolate reductase-like"/>
    <property type="match status" value="1"/>
</dbReference>
<evidence type="ECO:0000256" key="8">
    <source>
        <dbReference type="ARBA" id="ARBA00049020"/>
    </source>
</evidence>